<sequence>MTKNADGYNVVNEPTTYSLEKLKSITGNQSYDLSYMIDFFPDAHSITIYNTHSREAFGSANLLEK</sequence>
<reference evidence="1 2" key="1">
    <citation type="submission" date="2018-05" db="EMBL/GenBank/DDBJ databases">
        <title>Genetic diversity of glacier-inhabiting Cryobacterium bacteria in China and description of Cryobacterium mengkeensis sp. nov. and Arthrobacter glacialis sp. nov.</title>
        <authorList>
            <person name="Liu Q."/>
            <person name="Xin Y.-H."/>
        </authorList>
    </citation>
    <scope>NUCLEOTIDE SEQUENCE [LARGE SCALE GENOMIC DNA]</scope>
    <source>
        <strain evidence="1 2">GP3</strain>
    </source>
</reference>
<gene>
    <name evidence="1" type="ORF">CVS29_16890</name>
</gene>
<name>A0A2V3DU20_9MICC</name>
<dbReference type="AlphaFoldDB" id="A0A2V3DU20"/>
<protein>
    <submittedName>
        <fullName evidence="1">Uncharacterized protein</fullName>
    </submittedName>
</protein>
<dbReference type="EMBL" id="QHLZ01000016">
    <property type="protein sequence ID" value="PXA64048.1"/>
    <property type="molecule type" value="Genomic_DNA"/>
</dbReference>
<organism evidence="1 2">
    <name type="scientific">Arthrobacter psychrochitiniphilus</name>
    <dbReference type="NCBI Taxonomy" id="291045"/>
    <lineage>
        <taxon>Bacteria</taxon>
        <taxon>Bacillati</taxon>
        <taxon>Actinomycetota</taxon>
        <taxon>Actinomycetes</taxon>
        <taxon>Micrococcales</taxon>
        <taxon>Micrococcaceae</taxon>
        <taxon>Arthrobacter</taxon>
    </lineage>
</organism>
<proteinExistence type="predicted"/>
<evidence type="ECO:0000313" key="1">
    <source>
        <dbReference type="EMBL" id="PXA64048.1"/>
    </source>
</evidence>
<dbReference type="OrthoDB" id="4951070at2"/>
<evidence type="ECO:0000313" key="2">
    <source>
        <dbReference type="Proteomes" id="UP000246303"/>
    </source>
</evidence>
<dbReference type="RefSeq" id="WP_110107656.1">
    <property type="nucleotide sequence ID" value="NZ_JACBZZ010000001.1"/>
</dbReference>
<comment type="caution">
    <text evidence="1">The sequence shown here is derived from an EMBL/GenBank/DDBJ whole genome shotgun (WGS) entry which is preliminary data.</text>
</comment>
<accession>A0A2V3DU20</accession>
<dbReference type="Proteomes" id="UP000246303">
    <property type="component" value="Unassembled WGS sequence"/>
</dbReference>
<keyword evidence="2" id="KW-1185">Reference proteome</keyword>